<reference evidence="2" key="1">
    <citation type="submission" date="2021-02" db="EMBL/GenBank/DDBJ databases">
        <authorList>
            <person name="Nowell W R."/>
        </authorList>
    </citation>
    <scope>NUCLEOTIDE SEQUENCE</scope>
</reference>
<dbReference type="Pfam" id="PF12146">
    <property type="entry name" value="Hydrolase_4"/>
    <property type="match status" value="1"/>
</dbReference>
<protein>
    <recommendedName>
        <fullName evidence="1">Serine aminopeptidase S33 domain-containing protein</fullName>
    </recommendedName>
</protein>
<organism evidence="2 4">
    <name type="scientific">Rotaria sordida</name>
    <dbReference type="NCBI Taxonomy" id="392033"/>
    <lineage>
        <taxon>Eukaryota</taxon>
        <taxon>Metazoa</taxon>
        <taxon>Spiralia</taxon>
        <taxon>Gnathifera</taxon>
        <taxon>Rotifera</taxon>
        <taxon>Eurotatoria</taxon>
        <taxon>Bdelloidea</taxon>
        <taxon>Philodinida</taxon>
        <taxon>Philodinidae</taxon>
        <taxon>Rotaria</taxon>
    </lineage>
</organism>
<evidence type="ECO:0000313" key="2">
    <source>
        <dbReference type="EMBL" id="CAF1235676.1"/>
    </source>
</evidence>
<dbReference type="EMBL" id="CAJNOO010002096">
    <property type="protein sequence ID" value="CAF1235676.1"/>
    <property type="molecule type" value="Genomic_DNA"/>
</dbReference>
<comment type="caution">
    <text evidence="2">The sequence shown here is derived from an EMBL/GenBank/DDBJ whole genome shotgun (WGS) entry which is preliminary data.</text>
</comment>
<name>A0A814YU00_9BILA</name>
<evidence type="ECO:0000259" key="1">
    <source>
        <dbReference type="Pfam" id="PF12146"/>
    </source>
</evidence>
<gene>
    <name evidence="2" type="ORF">RFH988_LOCUS26404</name>
    <name evidence="3" type="ORF">ZHD862_LOCUS28523</name>
</gene>
<dbReference type="SUPFAM" id="SSF53474">
    <property type="entry name" value="alpha/beta-Hydrolases"/>
    <property type="match status" value="1"/>
</dbReference>
<dbReference type="InterPro" id="IPR051044">
    <property type="entry name" value="MAG_DAG_Lipase"/>
</dbReference>
<dbReference type="PANTHER" id="PTHR11614">
    <property type="entry name" value="PHOSPHOLIPASE-RELATED"/>
    <property type="match status" value="1"/>
</dbReference>
<evidence type="ECO:0000313" key="3">
    <source>
        <dbReference type="EMBL" id="CAF1311682.1"/>
    </source>
</evidence>
<feature type="domain" description="Serine aminopeptidase S33" evidence="1">
    <location>
        <begin position="141"/>
        <end position="380"/>
    </location>
</feature>
<dbReference type="Gene3D" id="3.40.50.1820">
    <property type="entry name" value="alpha/beta hydrolase"/>
    <property type="match status" value="1"/>
</dbReference>
<sequence length="403" mass="46207">MFIIECMNGKIIQKYSHFPDENEVLLLPCSYFEVLDKIDQGNGLRTIHIKQIQPPVLLIQPPFSASPLSVETANTVPRHASSTNIDPNVTWNNDQMKSKAEINKNDLDKADGHSEIRFELKSSYDKLVLVGRYWPVPNVNKPNAVVLFVHGSGEHCQRYRHVAHFFNKHQIPCVAYDLRGNGLSGGQRGFMPNMDALLDDLECVIKYIRKDLDFTMPLIIYAHGTGCVNCLAHILQRRKSRPDCQAMILSTPSICLKERPTPLAFFASRVVSSLIPRLPLLISGNYTNEYTDDKEIVEAYRNDLLVHDKWPAQTISLLLEFGKLLETTVVQFPVPVTIQHGVDDNITPIKMIQKWAQERVKGDDVMFKSWPGHRHEIHNDMGREDVFNYVLEWIEKRFKIEQH</sequence>
<dbReference type="Proteomes" id="UP000663882">
    <property type="component" value="Unassembled WGS sequence"/>
</dbReference>
<dbReference type="AlphaFoldDB" id="A0A814YU00"/>
<dbReference type="Proteomes" id="UP000663864">
    <property type="component" value="Unassembled WGS sequence"/>
</dbReference>
<dbReference type="InterPro" id="IPR022742">
    <property type="entry name" value="Hydrolase_4"/>
</dbReference>
<dbReference type="InterPro" id="IPR029058">
    <property type="entry name" value="AB_hydrolase_fold"/>
</dbReference>
<dbReference type="OrthoDB" id="2498029at2759"/>
<dbReference type="Gene3D" id="3.90.176.10">
    <property type="entry name" value="Toxin ADP-ribosyltransferase, Chain A, domain 1"/>
    <property type="match status" value="1"/>
</dbReference>
<evidence type="ECO:0000313" key="4">
    <source>
        <dbReference type="Proteomes" id="UP000663882"/>
    </source>
</evidence>
<dbReference type="EMBL" id="CAJNOT010002387">
    <property type="protein sequence ID" value="CAF1311682.1"/>
    <property type="molecule type" value="Genomic_DNA"/>
</dbReference>
<accession>A0A814YU00</accession>
<proteinExistence type="predicted"/>